<dbReference type="Pfam" id="PF04392">
    <property type="entry name" value="ABC_sub_bind"/>
    <property type="match status" value="1"/>
</dbReference>
<gene>
    <name evidence="2" type="ORF">HND93_35065</name>
</gene>
<dbReference type="PROSITE" id="PS51318">
    <property type="entry name" value="TAT"/>
    <property type="match status" value="1"/>
</dbReference>
<dbReference type="InterPro" id="IPR007487">
    <property type="entry name" value="ABC_transpt-TYRBP-like"/>
</dbReference>
<protein>
    <submittedName>
        <fullName evidence="2">ABC transporter substrate-binding protein</fullName>
    </submittedName>
</protein>
<sequence length="345" mass="37815">MTPFPRRRFLASGLATAALAGTAAAWPEGVPAAAPDRKFRITMVLGRGESDNEFGFKDFLARRGFKVDYAIRNTGGDTSQLPRIIEEIRDTRPDLIYAWGTPQTRGLVGAFDDPNPGAFIRDIPVVFTFVAAPIDARIVPDLQRPGGNVTGTVHIAPIPVQLNTILAYRAIRRLAVIYNPNERNSVLTVQGLRGELVNRPVELIELPVPLTEAREPDSTAVPELVAEAARRGAEMLYIGPDTFIAFHNRKVLAAEALKHRLPTFSVTELIVRTDRAMLALASSSYGIGRFTAFKAEQILAGGLPPGEIPVETLKRFSVIINMPVVRELEFYPPLGLLNFAEVIDQ</sequence>
<dbReference type="Proteomes" id="UP000584642">
    <property type="component" value="Unassembled WGS sequence"/>
</dbReference>
<dbReference type="InterPro" id="IPR006311">
    <property type="entry name" value="TAT_signal"/>
</dbReference>
<dbReference type="PANTHER" id="PTHR35271">
    <property type="entry name" value="ABC TRANSPORTER, SUBSTRATE-BINDING LIPOPROTEIN-RELATED"/>
    <property type="match status" value="1"/>
</dbReference>
<evidence type="ECO:0000313" key="2">
    <source>
        <dbReference type="EMBL" id="NYZ24953.1"/>
    </source>
</evidence>
<organism evidence="2 3">
    <name type="scientific">Azospirillum oleiclasticum</name>
    <dbReference type="NCBI Taxonomy" id="2735135"/>
    <lineage>
        <taxon>Bacteria</taxon>
        <taxon>Pseudomonadati</taxon>
        <taxon>Pseudomonadota</taxon>
        <taxon>Alphaproteobacteria</taxon>
        <taxon>Rhodospirillales</taxon>
        <taxon>Azospirillaceae</taxon>
        <taxon>Azospirillum</taxon>
    </lineage>
</organism>
<dbReference type="EMBL" id="JABFDB010000048">
    <property type="protein sequence ID" value="NYZ24953.1"/>
    <property type="molecule type" value="Genomic_DNA"/>
</dbReference>
<dbReference type="PANTHER" id="PTHR35271:SF1">
    <property type="entry name" value="ABC TRANSPORTER, SUBSTRATE-BINDING LIPOPROTEIN"/>
    <property type="match status" value="1"/>
</dbReference>
<name>A0ABX2TMX6_9PROT</name>
<reference evidence="2 3" key="1">
    <citation type="submission" date="2020-05" db="EMBL/GenBank/DDBJ databases">
        <title>Azospirillum oleiclasticum sp. nov, a nitrogen-fixing and heavy crude oil-emulsifying bacterium isolated from the crude oil of Yumen Oilfield.</title>
        <authorList>
            <person name="Wu D."/>
            <person name="Cai M."/>
            <person name="Zhang X."/>
        </authorList>
    </citation>
    <scope>NUCLEOTIDE SEQUENCE [LARGE SCALE GENOMIC DNA]</scope>
    <source>
        <strain evidence="2 3">ROY-1-1-2</strain>
    </source>
</reference>
<feature type="chain" id="PRO_5047465898" evidence="1">
    <location>
        <begin position="26"/>
        <end position="345"/>
    </location>
</feature>
<proteinExistence type="predicted"/>
<comment type="caution">
    <text evidence="2">The sequence shown here is derived from an EMBL/GenBank/DDBJ whole genome shotgun (WGS) entry which is preliminary data.</text>
</comment>
<evidence type="ECO:0000256" key="1">
    <source>
        <dbReference type="SAM" id="SignalP"/>
    </source>
</evidence>
<dbReference type="Gene3D" id="3.40.50.2300">
    <property type="match status" value="2"/>
</dbReference>
<keyword evidence="3" id="KW-1185">Reference proteome</keyword>
<dbReference type="CDD" id="cd06325">
    <property type="entry name" value="PBP1_ABC_unchar_transporter"/>
    <property type="match status" value="1"/>
</dbReference>
<accession>A0ABX2TMX6</accession>
<evidence type="ECO:0000313" key="3">
    <source>
        <dbReference type="Proteomes" id="UP000584642"/>
    </source>
</evidence>
<keyword evidence="1" id="KW-0732">Signal</keyword>
<dbReference type="RefSeq" id="WP_180286727.1">
    <property type="nucleotide sequence ID" value="NZ_JABFDB010000048.1"/>
</dbReference>
<feature type="signal peptide" evidence="1">
    <location>
        <begin position="1"/>
        <end position="25"/>
    </location>
</feature>